<name>A0A1G6MCF0_9BACT</name>
<sequence length="525" mass="61173">MATDKYQKIIADFDTHCQRIAKATELKYGESEKQKMERIASLESDYIKWFEYYFPNYAKVKSAWFHKKLASLITKNKVIRLLAELYRGAGKSVHIDMGIPLFLLFVLKDLHFMLLVGETDVKAKKLISGIQAQLQHNKRLINDYGEQFNYGDWADGDFVTKGGVRFMAIGFGANPRGAREGSERPDYIVVDDVDNRRHFKNSQLMSESVDYITEDVWGCFDNMEGGTERFVYANNNTHKKSITNRLKIYFKSAEAKAKEDGDKSSFKVLSVCAVKDLNTFEPEWPEKASAEYWRKKFRDTPYRSFMREFMHVHVEEGKIFKFEFMQWRPSLRLDRYDALVFYGDLSYKDTACFKGLWLVGKLGREFDIIHGFLRQSSRIQIARWLYDCYEDKKLARHAIKYRIEGLFAMDDFVNDFDTEGDGRGYHIPVVADKRPKADKDDRIEAMAAFFERRNVFFNEGERNNYDQIELKEQLLSFEKGGSAAKDGPDALEGAFAECNRTARIDKFETRTTPISEVHRGSKNRY</sequence>
<organism evidence="1 2">
    <name type="scientific">Williamwhitmania taraxaci</name>
    <dbReference type="NCBI Taxonomy" id="1640674"/>
    <lineage>
        <taxon>Bacteria</taxon>
        <taxon>Pseudomonadati</taxon>
        <taxon>Bacteroidota</taxon>
        <taxon>Bacteroidia</taxon>
        <taxon>Bacteroidales</taxon>
        <taxon>Williamwhitmaniaceae</taxon>
        <taxon>Williamwhitmania</taxon>
    </lineage>
</organism>
<reference evidence="1 2" key="1">
    <citation type="submission" date="2016-09" db="EMBL/GenBank/DDBJ databases">
        <authorList>
            <person name="Capua I."/>
            <person name="De Benedictis P."/>
            <person name="Joannis T."/>
            <person name="Lombin L.H."/>
            <person name="Cattoli G."/>
        </authorList>
    </citation>
    <scope>NUCLEOTIDE SEQUENCE [LARGE SCALE GENOMIC DNA]</scope>
    <source>
        <strain evidence="1 2">A7P-90m</strain>
    </source>
</reference>
<evidence type="ECO:0000313" key="1">
    <source>
        <dbReference type="EMBL" id="SDC52924.1"/>
    </source>
</evidence>
<dbReference type="OrthoDB" id="1327410at2"/>
<proteinExistence type="predicted"/>
<dbReference type="STRING" id="1640674.SAMN05216323_103529"/>
<dbReference type="AlphaFoldDB" id="A0A1G6MCF0"/>
<accession>A0A1G6MCF0</accession>
<protein>
    <recommendedName>
        <fullName evidence="3">Phage terminase large subunit</fullName>
    </recommendedName>
</protein>
<evidence type="ECO:0000313" key="2">
    <source>
        <dbReference type="Proteomes" id="UP000199452"/>
    </source>
</evidence>
<dbReference type="EMBL" id="FMYP01000035">
    <property type="protein sequence ID" value="SDC52924.1"/>
    <property type="molecule type" value="Genomic_DNA"/>
</dbReference>
<dbReference type="Gene3D" id="3.40.50.300">
    <property type="entry name" value="P-loop containing nucleotide triphosphate hydrolases"/>
    <property type="match status" value="1"/>
</dbReference>
<gene>
    <name evidence="1" type="ORF">SAMN05216323_103529</name>
</gene>
<dbReference type="Proteomes" id="UP000199452">
    <property type="component" value="Unassembled WGS sequence"/>
</dbReference>
<dbReference type="RefSeq" id="WP_092438609.1">
    <property type="nucleotide sequence ID" value="NZ_FMYP01000035.1"/>
</dbReference>
<dbReference type="InterPro" id="IPR027417">
    <property type="entry name" value="P-loop_NTPase"/>
</dbReference>
<evidence type="ECO:0008006" key="3">
    <source>
        <dbReference type="Google" id="ProtNLM"/>
    </source>
</evidence>
<keyword evidence="2" id="KW-1185">Reference proteome</keyword>